<dbReference type="EMBL" id="JBHRXE010000037">
    <property type="protein sequence ID" value="MFC3570443.1"/>
    <property type="molecule type" value="Genomic_DNA"/>
</dbReference>
<reference evidence="2" key="1">
    <citation type="journal article" date="2019" name="Int. J. Syst. Evol. Microbiol.">
        <title>The Global Catalogue of Microorganisms (GCM) 10K type strain sequencing project: providing services to taxonomists for standard genome sequencing and annotation.</title>
        <authorList>
            <consortium name="The Broad Institute Genomics Platform"/>
            <consortium name="The Broad Institute Genome Sequencing Center for Infectious Disease"/>
            <person name="Wu L."/>
            <person name="Ma J."/>
        </authorList>
    </citation>
    <scope>NUCLEOTIDE SEQUENCE [LARGE SCALE GENOMIC DNA]</scope>
    <source>
        <strain evidence="2">VKM B-3226</strain>
    </source>
</reference>
<dbReference type="SUPFAM" id="SSF53448">
    <property type="entry name" value="Nucleotide-diphospho-sugar transferases"/>
    <property type="match status" value="1"/>
</dbReference>
<sequence length="345" mass="39363">MNRPGRPVLLRRAWSAGRLRWKRRKLIWRAIRAGRVLTPVADRTAAIRPGDILLFTTLRNEMQRLPEFLAHYRQLGVRHVLAVDNASTDGSAEFLRAQPDVSLWSTPASYREARFGLDWMGMLLLRHGHGHWCVCADADELLVYPHCDSHDLRALTAHLDARGIPGMGALMLDLYPRGPLDQPSGGGSVTEELPFFDAGPYPCQVMQPRRNRWVQGGVRQRVFFADRPQRAPTLNKLPLIRWHWRYAYVNSTHSMLPPRLNDLYDGPGDPRLSGVLLHSKFLPGIVERSREELGRRQHFADPDAYAGYHRALTEAPVLWHPGSLRYRDWRQLAELGLMGGTGWTD</sequence>
<keyword evidence="2" id="KW-1185">Reference proteome</keyword>
<dbReference type="InterPro" id="IPR029044">
    <property type="entry name" value="Nucleotide-diphossugar_trans"/>
</dbReference>
<proteinExistence type="predicted"/>
<comment type="caution">
    <text evidence="1">The sequence shown here is derived from an EMBL/GenBank/DDBJ whole genome shotgun (WGS) entry which is preliminary data.</text>
</comment>
<dbReference type="Pfam" id="PF13704">
    <property type="entry name" value="Glyco_tranf_2_4"/>
    <property type="match status" value="1"/>
</dbReference>
<dbReference type="Proteomes" id="UP001595596">
    <property type="component" value="Unassembled WGS sequence"/>
</dbReference>
<gene>
    <name evidence="1" type="ORF">ACFOMP_13360</name>
</gene>
<dbReference type="GO" id="GO:0016757">
    <property type="term" value="F:glycosyltransferase activity"/>
    <property type="evidence" value="ECO:0007669"/>
    <property type="project" value="UniProtKB-KW"/>
</dbReference>
<keyword evidence="1" id="KW-0808">Transferase</keyword>
<organism evidence="1 2">
    <name type="scientific">Paracoccus simplex</name>
    <dbReference type="NCBI Taxonomy" id="2086346"/>
    <lineage>
        <taxon>Bacteria</taxon>
        <taxon>Pseudomonadati</taxon>
        <taxon>Pseudomonadota</taxon>
        <taxon>Alphaproteobacteria</taxon>
        <taxon>Rhodobacterales</taxon>
        <taxon>Paracoccaceae</taxon>
        <taxon>Paracoccus</taxon>
    </lineage>
</organism>
<dbReference type="RefSeq" id="WP_289893058.1">
    <property type="nucleotide sequence ID" value="NZ_JBHRXE010000037.1"/>
</dbReference>
<evidence type="ECO:0000313" key="2">
    <source>
        <dbReference type="Proteomes" id="UP001595596"/>
    </source>
</evidence>
<protein>
    <submittedName>
        <fullName evidence="1">Glycosyltransferase family 2 protein</fullName>
        <ecNumber evidence="1">2.4.-.-</ecNumber>
    </submittedName>
</protein>
<name>A0ABV7S1T4_9RHOB</name>
<evidence type="ECO:0000313" key="1">
    <source>
        <dbReference type="EMBL" id="MFC3570443.1"/>
    </source>
</evidence>
<dbReference type="Gene3D" id="3.90.550.10">
    <property type="entry name" value="Spore Coat Polysaccharide Biosynthesis Protein SpsA, Chain A"/>
    <property type="match status" value="1"/>
</dbReference>
<accession>A0ABV7S1T4</accession>
<dbReference type="CDD" id="cd00761">
    <property type="entry name" value="Glyco_tranf_GTA_type"/>
    <property type="match status" value="1"/>
</dbReference>
<keyword evidence="1" id="KW-0328">Glycosyltransferase</keyword>
<dbReference type="EC" id="2.4.-.-" evidence="1"/>